<keyword evidence="3" id="KW-0547">Nucleotide-binding</keyword>
<dbReference type="PANTHER" id="PTHR11575">
    <property type="entry name" value="5'-NUCLEOTIDASE-RELATED"/>
    <property type="match status" value="1"/>
</dbReference>
<dbReference type="Gene3D" id="3.60.21.10">
    <property type="match status" value="1"/>
</dbReference>
<protein>
    <submittedName>
        <fullName evidence="6">Bifunctional metallophosphatase/5'-nucleotidase</fullName>
    </submittedName>
</protein>
<reference evidence="6 7" key="1">
    <citation type="submission" date="2019-01" db="EMBL/GenBank/DDBJ databases">
        <title>Geovibrio thiophilus DSM 11263, complete genome.</title>
        <authorList>
            <person name="Spring S."/>
            <person name="Bunk B."/>
            <person name="Sproer C."/>
        </authorList>
    </citation>
    <scope>NUCLEOTIDE SEQUENCE [LARGE SCALE GENOMIC DNA]</scope>
    <source>
        <strain evidence="6 7">DSM 11263</strain>
    </source>
</reference>
<keyword evidence="3" id="KW-0378">Hydrolase</keyword>
<dbReference type="PANTHER" id="PTHR11575:SF24">
    <property type="entry name" value="5'-NUCLEOTIDASE"/>
    <property type="match status" value="1"/>
</dbReference>
<evidence type="ECO:0000256" key="1">
    <source>
        <dbReference type="ARBA" id="ARBA00006654"/>
    </source>
</evidence>
<dbReference type="Proteomes" id="UP000287502">
    <property type="component" value="Chromosome"/>
</dbReference>
<dbReference type="InterPro" id="IPR006179">
    <property type="entry name" value="5_nucleotidase/apyrase"/>
</dbReference>
<proteinExistence type="inferred from homology"/>
<dbReference type="AlphaFoldDB" id="A0A410JYB6"/>
<dbReference type="SUPFAM" id="SSF56300">
    <property type="entry name" value="Metallo-dependent phosphatases"/>
    <property type="match status" value="1"/>
</dbReference>
<evidence type="ECO:0000259" key="5">
    <source>
        <dbReference type="Pfam" id="PF02872"/>
    </source>
</evidence>
<feature type="signal peptide" evidence="3">
    <location>
        <begin position="1"/>
        <end position="22"/>
    </location>
</feature>
<dbReference type="InterPro" id="IPR029052">
    <property type="entry name" value="Metallo-depent_PP-like"/>
</dbReference>
<feature type="domain" description="Calcineurin-like phosphoesterase" evidence="4">
    <location>
        <begin position="40"/>
        <end position="255"/>
    </location>
</feature>
<dbReference type="InterPro" id="IPR008334">
    <property type="entry name" value="5'-Nucleotdase_C"/>
</dbReference>
<keyword evidence="7" id="KW-1185">Reference proteome</keyword>
<dbReference type="InterPro" id="IPR004843">
    <property type="entry name" value="Calcineurin-like_PHP"/>
</dbReference>
<dbReference type="OrthoDB" id="9803927at2"/>
<evidence type="ECO:0000259" key="4">
    <source>
        <dbReference type="Pfam" id="PF00149"/>
    </source>
</evidence>
<dbReference type="EMBL" id="CP035108">
    <property type="protein sequence ID" value="QAR33142.1"/>
    <property type="molecule type" value="Genomic_DNA"/>
</dbReference>
<dbReference type="PROSITE" id="PS51257">
    <property type="entry name" value="PROKAR_LIPOPROTEIN"/>
    <property type="match status" value="1"/>
</dbReference>
<dbReference type="SUPFAM" id="SSF55816">
    <property type="entry name" value="5'-nucleotidase (syn. UDP-sugar hydrolase), C-terminal domain"/>
    <property type="match status" value="1"/>
</dbReference>
<feature type="chain" id="PRO_5018819102" evidence="3">
    <location>
        <begin position="23"/>
        <end position="619"/>
    </location>
</feature>
<dbReference type="PROSITE" id="PS00785">
    <property type="entry name" value="5_NUCLEOTIDASE_1"/>
    <property type="match status" value="1"/>
</dbReference>
<evidence type="ECO:0000313" key="7">
    <source>
        <dbReference type="Proteomes" id="UP000287502"/>
    </source>
</evidence>
<organism evidence="6 7">
    <name type="scientific">Geovibrio thiophilus</name>
    <dbReference type="NCBI Taxonomy" id="139438"/>
    <lineage>
        <taxon>Bacteria</taxon>
        <taxon>Pseudomonadati</taxon>
        <taxon>Deferribacterota</taxon>
        <taxon>Deferribacteres</taxon>
        <taxon>Deferribacterales</taxon>
        <taxon>Geovibrionaceae</taxon>
        <taxon>Geovibrio</taxon>
    </lineage>
</organism>
<dbReference type="GO" id="GO:0008768">
    <property type="term" value="F:UDP-sugar diphosphatase activity"/>
    <property type="evidence" value="ECO:0007669"/>
    <property type="project" value="TreeGrafter"/>
</dbReference>
<dbReference type="Gene3D" id="3.90.780.10">
    <property type="entry name" value="5'-Nucleotidase, C-terminal domain"/>
    <property type="match status" value="1"/>
</dbReference>
<dbReference type="Pfam" id="PF00149">
    <property type="entry name" value="Metallophos"/>
    <property type="match status" value="1"/>
</dbReference>
<accession>A0A410JYB6</accession>
<dbReference type="GO" id="GO:0046872">
    <property type="term" value="F:metal ion binding"/>
    <property type="evidence" value="ECO:0007669"/>
    <property type="project" value="InterPro"/>
</dbReference>
<name>A0A410JYB6_9BACT</name>
<dbReference type="GO" id="GO:0009166">
    <property type="term" value="P:nucleotide catabolic process"/>
    <property type="evidence" value="ECO:0007669"/>
    <property type="project" value="InterPro"/>
</dbReference>
<dbReference type="PRINTS" id="PR01607">
    <property type="entry name" value="APYRASEFAMLY"/>
</dbReference>
<sequence>MRNRKKMLLTALAVLCAVVITACGSGSSKKAEEHSPVSVRLIHTNDHHSYLDSGSYDLKIDNITTRMELGGFARLATVIKEKRNANSIVVNSGELAGTLYFSLFHGEVDFKVFNELGLDSYTLGNHEFDDGDERLAELIEMTDFPILSSNMHPESASPLYRVKDRIKPYIIKEIDGEKVGIIGILKVEKTKNSSMASDNITFDDEIESAKANVAELEAQGINKIILVSHVGYYNDILFAKNVPGIDIIVGGDTHDLLGDTDDLAEIGLAPSFGSQTGPFDGYTHDGFENEDLGAYPTTVTGADGKPVHIVTAWCYAYGVGVLDIDFNKDGVVTMVNGSIILPVSDVFQRDGGSGFAEVTAEVKTQILAAIERSPILTVAAVDQTIDDIIEPYRAQKDASLNEVIGTVTVTMDNTRVPTVFTASQTPTGSYAAWVVAEAFKNTNHKIDVAIQNAGGVRTPLMSGQLTAGDAIAVLPFSNTVVMLDMKGSDIVQVLNEAAWYSIHSGSSGAFPYSSGLRYDVNLSGDNVSIITNVEVQDRDTEAWSNISANTVYTVATNSFTALGKDNYLSFARVREDDPTIFEDTSILYSVPLVDYLKGLPAQTLPPLDISLYCLKSVTN</sequence>
<gene>
    <name evidence="6" type="ORF">EP073_06935</name>
</gene>
<dbReference type="GO" id="GO:0030288">
    <property type="term" value="C:outer membrane-bounded periplasmic space"/>
    <property type="evidence" value="ECO:0007669"/>
    <property type="project" value="TreeGrafter"/>
</dbReference>
<keyword evidence="2 3" id="KW-0732">Signal</keyword>
<dbReference type="InterPro" id="IPR006146">
    <property type="entry name" value="5'-Nucleotdase_CS"/>
</dbReference>
<evidence type="ECO:0000313" key="6">
    <source>
        <dbReference type="EMBL" id="QAR33142.1"/>
    </source>
</evidence>
<dbReference type="KEGG" id="gtl:EP073_06935"/>
<comment type="similarity">
    <text evidence="1 3">Belongs to the 5'-nucleotidase family.</text>
</comment>
<evidence type="ECO:0000256" key="3">
    <source>
        <dbReference type="RuleBase" id="RU362119"/>
    </source>
</evidence>
<feature type="domain" description="5'-Nucleotidase C-terminal" evidence="5">
    <location>
        <begin position="403"/>
        <end position="568"/>
    </location>
</feature>
<dbReference type="Pfam" id="PF02872">
    <property type="entry name" value="5_nucleotid_C"/>
    <property type="match status" value="1"/>
</dbReference>
<dbReference type="GO" id="GO:0008253">
    <property type="term" value="F:5'-nucleotidase activity"/>
    <property type="evidence" value="ECO:0007669"/>
    <property type="project" value="TreeGrafter"/>
</dbReference>
<evidence type="ECO:0000256" key="2">
    <source>
        <dbReference type="ARBA" id="ARBA00022729"/>
    </source>
</evidence>
<dbReference type="InterPro" id="IPR036907">
    <property type="entry name" value="5'-Nucleotdase_C_sf"/>
</dbReference>
<dbReference type="RefSeq" id="WP_128466428.1">
    <property type="nucleotide sequence ID" value="NZ_CP035108.1"/>
</dbReference>
<dbReference type="GO" id="GO:0000166">
    <property type="term" value="F:nucleotide binding"/>
    <property type="evidence" value="ECO:0007669"/>
    <property type="project" value="UniProtKB-KW"/>
</dbReference>